<dbReference type="PANTHER" id="PTHR13610:SF9">
    <property type="entry name" value="FI06469P"/>
    <property type="match status" value="1"/>
</dbReference>
<gene>
    <name evidence="6" type="ORF">EV682_103264</name>
    <name evidence="5" type="ORF">NCTC11159_02321</name>
</gene>
<keyword evidence="2 5" id="KW-0808">Transferase</keyword>
<dbReference type="RefSeq" id="WP_115227481.1">
    <property type="nucleotide sequence ID" value="NZ_CAWOLO010000003.1"/>
</dbReference>
<dbReference type="Proteomes" id="UP000255108">
    <property type="component" value="Unassembled WGS sequence"/>
</dbReference>
<sequence length="239" mass="26753">MTQALRFVLTQFCAMAIAALVVGLMAWPAIIWASLTAGLSFSAALRWHDGQWWRYIHLVFPFAVLLALLSPVDPRWYLAALLVSWMVFGGVLRNRVPLYLSNTQALEQLAKQVPAGARLLDLGAGTGTVLAWFVRYRPDVQADGIEFSWLPWLFGRLRLARSNAGWHHGDAFAADLAAYDVVYAYLSPEPMSLLWEKAQKEMRPGSLLISNSFDIPNAPPARICDIGDWKGSRLLVWKI</sequence>
<dbReference type="GO" id="GO:0016279">
    <property type="term" value="F:protein-lysine N-methyltransferase activity"/>
    <property type="evidence" value="ECO:0007669"/>
    <property type="project" value="InterPro"/>
</dbReference>
<keyword evidence="4" id="KW-0472">Membrane</keyword>
<dbReference type="EMBL" id="UGHR01000001">
    <property type="protein sequence ID" value="STQ91249.1"/>
    <property type="molecule type" value="Genomic_DNA"/>
</dbReference>
<keyword evidence="4" id="KW-0812">Transmembrane</keyword>
<keyword evidence="4" id="KW-1133">Transmembrane helix</keyword>
<reference evidence="5 7" key="1">
    <citation type="submission" date="2018-06" db="EMBL/GenBank/DDBJ databases">
        <authorList>
            <consortium name="Pathogen Informatics"/>
            <person name="Doyle S."/>
        </authorList>
    </citation>
    <scope>NUCLEOTIDE SEQUENCE [LARGE SCALE GENOMIC DNA]</scope>
    <source>
        <strain evidence="5 7">NCTC11159</strain>
    </source>
</reference>
<name>A0A377Q9K2_9NEIS</name>
<dbReference type="InterPro" id="IPR026170">
    <property type="entry name" value="FAM173A/B"/>
</dbReference>
<dbReference type="InterPro" id="IPR029063">
    <property type="entry name" value="SAM-dependent_MTases_sf"/>
</dbReference>
<dbReference type="EMBL" id="SMBT01000003">
    <property type="protein sequence ID" value="TCU88680.1"/>
    <property type="molecule type" value="Genomic_DNA"/>
</dbReference>
<dbReference type="GO" id="GO:0032259">
    <property type="term" value="P:methylation"/>
    <property type="evidence" value="ECO:0007669"/>
    <property type="project" value="UniProtKB-KW"/>
</dbReference>
<reference evidence="6 8" key="2">
    <citation type="submission" date="2019-03" db="EMBL/GenBank/DDBJ databases">
        <title>Genomic Encyclopedia of Type Strains, Phase IV (KMG-IV): sequencing the most valuable type-strain genomes for metagenomic binning, comparative biology and taxonomic classification.</title>
        <authorList>
            <person name="Goeker M."/>
        </authorList>
    </citation>
    <scope>NUCLEOTIDE SEQUENCE [LARGE SCALE GENOMIC DNA]</scope>
    <source>
        <strain evidence="6 8">DSM 3764</strain>
    </source>
</reference>
<evidence type="ECO:0000256" key="4">
    <source>
        <dbReference type="SAM" id="Phobius"/>
    </source>
</evidence>
<dbReference type="AlphaFoldDB" id="A0A377Q9K2"/>
<dbReference type="OrthoDB" id="5611641at2"/>
<evidence type="ECO:0000256" key="2">
    <source>
        <dbReference type="ARBA" id="ARBA00022679"/>
    </source>
</evidence>
<dbReference type="Gene3D" id="3.40.50.150">
    <property type="entry name" value="Vaccinia Virus protein VP39"/>
    <property type="match status" value="1"/>
</dbReference>
<protein>
    <submittedName>
        <fullName evidence="5">Methyltransferase domain</fullName>
    </submittedName>
</protein>
<evidence type="ECO:0000313" key="6">
    <source>
        <dbReference type="EMBL" id="TCU88680.1"/>
    </source>
</evidence>
<dbReference type="Proteomes" id="UP000295794">
    <property type="component" value="Unassembled WGS sequence"/>
</dbReference>
<proteinExistence type="predicted"/>
<keyword evidence="3" id="KW-0949">S-adenosyl-L-methionine</keyword>
<evidence type="ECO:0000256" key="3">
    <source>
        <dbReference type="ARBA" id="ARBA00022691"/>
    </source>
</evidence>
<keyword evidence="1 5" id="KW-0489">Methyltransferase</keyword>
<keyword evidence="8" id="KW-1185">Reference proteome</keyword>
<dbReference type="CDD" id="cd02440">
    <property type="entry name" value="AdoMet_MTases"/>
    <property type="match status" value="1"/>
</dbReference>
<dbReference type="PANTHER" id="PTHR13610">
    <property type="entry name" value="METHYLTRANSFERASE DOMAIN-CONTAINING PROTEIN"/>
    <property type="match status" value="1"/>
</dbReference>
<feature type="transmembrane region" description="Helical" evidence="4">
    <location>
        <begin position="12"/>
        <end position="32"/>
    </location>
</feature>
<feature type="transmembrane region" description="Helical" evidence="4">
    <location>
        <begin position="52"/>
        <end position="69"/>
    </location>
</feature>
<dbReference type="SUPFAM" id="SSF53335">
    <property type="entry name" value="S-adenosyl-L-methionine-dependent methyltransferases"/>
    <property type="match status" value="1"/>
</dbReference>
<evidence type="ECO:0000313" key="5">
    <source>
        <dbReference type="EMBL" id="STQ91249.1"/>
    </source>
</evidence>
<evidence type="ECO:0000256" key="1">
    <source>
        <dbReference type="ARBA" id="ARBA00022603"/>
    </source>
</evidence>
<evidence type="ECO:0000313" key="8">
    <source>
        <dbReference type="Proteomes" id="UP000295794"/>
    </source>
</evidence>
<accession>A0A377Q9K2</accession>
<feature type="transmembrane region" description="Helical" evidence="4">
    <location>
        <begin position="76"/>
        <end position="92"/>
    </location>
</feature>
<evidence type="ECO:0000313" key="7">
    <source>
        <dbReference type="Proteomes" id="UP000255108"/>
    </source>
</evidence>
<organism evidence="5 7">
    <name type="scientific">Iodobacter fluviatilis</name>
    <dbReference type="NCBI Taxonomy" id="537"/>
    <lineage>
        <taxon>Bacteria</taxon>
        <taxon>Pseudomonadati</taxon>
        <taxon>Pseudomonadota</taxon>
        <taxon>Betaproteobacteria</taxon>
        <taxon>Neisseriales</taxon>
        <taxon>Chitinibacteraceae</taxon>
        <taxon>Iodobacter</taxon>
    </lineage>
</organism>